<evidence type="ECO:0000256" key="1">
    <source>
        <dbReference type="ARBA" id="ARBA00004141"/>
    </source>
</evidence>
<evidence type="ECO:0000256" key="7">
    <source>
        <dbReference type="ARBA" id="ARBA00023177"/>
    </source>
</evidence>
<gene>
    <name evidence="10" type="ORF">HNQ64_002608</name>
</gene>
<dbReference type="InterPro" id="IPR024041">
    <property type="entry name" value="NH4_transpt_AmtB-like_dom"/>
</dbReference>
<feature type="transmembrane region" description="Helical" evidence="8">
    <location>
        <begin position="32"/>
        <end position="55"/>
    </location>
</feature>
<dbReference type="Pfam" id="PF00909">
    <property type="entry name" value="Ammonium_transp"/>
    <property type="match status" value="1"/>
</dbReference>
<evidence type="ECO:0000256" key="6">
    <source>
        <dbReference type="ARBA" id="ARBA00023136"/>
    </source>
</evidence>
<accession>A0A7W7YLD3</accession>
<evidence type="ECO:0000313" key="10">
    <source>
        <dbReference type="EMBL" id="MBB5038350.1"/>
    </source>
</evidence>
<sequence length="80" mass="8484">MGAILTGVFADEKANSIVAGLKEGLLMNQLKAVALTILWSVAATLVITIIVKLLVGLRPTEEVEQIGLDLSEHGEAGYEH</sequence>
<comment type="similarity">
    <text evidence="2">Belongs to the ammonia transporter channel (TC 1.A.11.2) family.</text>
</comment>
<organism evidence="10 11">
    <name type="scientific">Prosthecobacter dejongeii</name>
    <dbReference type="NCBI Taxonomy" id="48465"/>
    <lineage>
        <taxon>Bacteria</taxon>
        <taxon>Pseudomonadati</taxon>
        <taxon>Verrucomicrobiota</taxon>
        <taxon>Verrucomicrobiia</taxon>
        <taxon>Verrucomicrobiales</taxon>
        <taxon>Verrucomicrobiaceae</taxon>
        <taxon>Prosthecobacter</taxon>
    </lineage>
</organism>
<dbReference type="Gene3D" id="1.10.3430.10">
    <property type="entry name" value="Ammonium transporter AmtB like domains"/>
    <property type="match status" value="1"/>
</dbReference>
<keyword evidence="3" id="KW-0813">Transport</keyword>
<evidence type="ECO:0000256" key="2">
    <source>
        <dbReference type="ARBA" id="ARBA00005887"/>
    </source>
</evidence>
<evidence type="ECO:0000256" key="5">
    <source>
        <dbReference type="ARBA" id="ARBA00022989"/>
    </source>
</evidence>
<dbReference type="InterPro" id="IPR001905">
    <property type="entry name" value="Ammonium_transpt"/>
</dbReference>
<evidence type="ECO:0000313" key="11">
    <source>
        <dbReference type="Proteomes" id="UP000534294"/>
    </source>
</evidence>
<comment type="subcellular location">
    <subcellularLocation>
        <location evidence="1">Membrane</location>
        <topology evidence="1">Multi-pass membrane protein</topology>
    </subcellularLocation>
</comment>
<dbReference type="PANTHER" id="PTHR43029:SF10">
    <property type="entry name" value="AMMONIUM TRANSPORTER MEP2"/>
    <property type="match status" value="1"/>
</dbReference>
<evidence type="ECO:0000256" key="3">
    <source>
        <dbReference type="ARBA" id="ARBA00022448"/>
    </source>
</evidence>
<keyword evidence="11" id="KW-1185">Reference proteome</keyword>
<dbReference type="GO" id="GO:0005886">
    <property type="term" value="C:plasma membrane"/>
    <property type="evidence" value="ECO:0007669"/>
    <property type="project" value="TreeGrafter"/>
</dbReference>
<keyword evidence="5 8" id="KW-1133">Transmembrane helix</keyword>
<keyword evidence="4 8" id="KW-0812">Transmembrane</keyword>
<comment type="caution">
    <text evidence="10">The sequence shown here is derived from an EMBL/GenBank/DDBJ whole genome shotgun (WGS) entry which is preliminary data.</text>
</comment>
<keyword evidence="7" id="KW-0924">Ammonia transport</keyword>
<proteinExistence type="inferred from homology"/>
<keyword evidence="6 8" id="KW-0472">Membrane</keyword>
<dbReference type="Proteomes" id="UP000534294">
    <property type="component" value="Unassembled WGS sequence"/>
</dbReference>
<reference evidence="10 11" key="1">
    <citation type="submission" date="2020-08" db="EMBL/GenBank/DDBJ databases">
        <title>Genomic Encyclopedia of Type Strains, Phase IV (KMG-IV): sequencing the most valuable type-strain genomes for metagenomic binning, comparative biology and taxonomic classification.</title>
        <authorList>
            <person name="Goeker M."/>
        </authorList>
    </citation>
    <scope>NUCLEOTIDE SEQUENCE [LARGE SCALE GENOMIC DNA]</scope>
    <source>
        <strain evidence="10 11">DSM 12251</strain>
    </source>
</reference>
<dbReference type="AlphaFoldDB" id="A0A7W7YLD3"/>
<dbReference type="PANTHER" id="PTHR43029">
    <property type="entry name" value="AMMONIUM TRANSPORTER MEP2"/>
    <property type="match status" value="1"/>
</dbReference>
<dbReference type="InterPro" id="IPR029020">
    <property type="entry name" value="Ammonium/urea_transptr"/>
</dbReference>
<name>A0A7W7YLD3_9BACT</name>
<dbReference type="EMBL" id="JACHIF010000004">
    <property type="protein sequence ID" value="MBB5038350.1"/>
    <property type="molecule type" value="Genomic_DNA"/>
</dbReference>
<feature type="domain" description="Ammonium transporter AmtB-like" evidence="9">
    <location>
        <begin position="1"/>
        <end position="78"/>
    </location>
</feature>
<evidence type="ECO:0000259" key="9">
    <source>
        <dbReference type="Pfam" id="PF00909"/>
    </source>
</evidence>
<evidence type="ECO:0000256" key="8">
    <source>
        <dbReference type="SAM" id="Phobius"/>
    </source>
</evidence>
<evidence type="ECO:0000256" key="4">
    <source>
        <dbReference type="ARBA" id="ARBA00022692"/>
    </source>
</evidence>
<protein>
    <submittedName>
        <fullName evidence="10">Ammonia channel protein AmtB</fullName>
    </submittedName>
</protein>
<dbReference type="GO" id="GO:0008519">
    <property type="term" value="F:ammonium channel activity"/>
    <property type="evidence" value="ECO:0007669"/>
    <property type="project" value="InterPro"/>
</dbReference>
<dbReference type="SUPFAM" id="SSF111352">
    <property type="entry name" value="Ammonium transporter"/>
    <property type="match status" value="1"/>
</dbReference>